<keyword evidence="1" id="KW-0472">Membrane</keyword>
<keyword evidence="1" id="KW-1133">Transmembrane helix</keyword>
<dbReference type="RefSeq" id="WP_102481927.1">
    <property type="nucleotide sequence ID" value="NZ_MCSW01000058.1"/>
</dbReference>
<dbReference type="PANTHER" id="PTHR22916">
    <property type="entry name" value="GLYCOSYLTRANSFERASE"/>
    <property type="match status" value="1"/>
</dbReference>
<evidence type="ECO:0000259" key="2">
    <source>
        <dbReference type="Pfam" id="PF00535"/>
    </source>
</evidence>
<dbReference type="Proteomes" id="UP000235405">
    <property type="component" value="Unassembled WGS sequence"/>
</dbReference>
<evidence type="ECO:0000313" key="4">
    <source>
        <dbReference type="Proteomes" id="UP000235405"/>
    </source>
</evidence>
<dbReference type="InterPro" id="IPR001173">
    <property type="entry name" value="Glyco_trans_2-like"/>
</dbReference>
<evidence type="ECO:0000313" key="3">
    <source>
        <dbReference type="EMBL" id="PMF29909.1"/>
    </source>
</evidence>
<dbReference type="CDD" id="cd00761">
    <property type="entry name" value="Glyco_tranf_GTA_type"/>
    <property type="match status" value="1"/>
</dbReference>
<feature type="transmembrane region" description="Helical" evidence="1">
    <location>
        <begin position="263"/>
        <end position="281"/>
    </location>
</feature>
<proteinExistence type="predicted"/>
<dbReference type="EMBL" id="MCSW01000058">
    <property type="protein sequence ID" value="PMF29909.1"/>
    <property type="molecule type" value="Genomic_DNA"/>
</dbReference>
<comment type="caution">
    <text evidence="3">The sequence shown here is derived from an EMBL/GenBank/DDBJ whole genome shotgun (WGS) entry which is preliminary data.</text>
</comment>
<name>A0A2N7CIS5_VIBSP</name>
<keyword evidence="1" id="KW-0812">Transmembrane</keyword>
<reference evidence="4" key="1">
    <citation type="submission" date="2016-07" db="EMBL/GenBank/DDBJ databases">
        <title>Nontailed viruses are major unrecognized killers of bacteria in the ocean.</title>
        <authorList>
            <person name="Kauffman K."/>
            <person name="Hussain F."/>
            <person name="Yang J."/>
            <person name="Arevalo P."/>
            <person name="Brown J."/>
            <person name="Cutler M."/>
            <person name="Kelly L."/>
            <person name="Polz M.F."/>
        </authorList>
    </citation>
    <scope>NUCLEOTIDE SEQUENCE [LARGE SCALE GENOMIC DNA]</scope>
    <source>
        <strain evidence="4">10N.286.54.F3</strain>
    </source>
</reference>
<protein>
    <recommendedName>
        <fullName evidence="2">Glycosyltransferase 2-like domain-containing protein</fullName>
    </recommendedName>
</protein>
<gene>
    <name evidence="3" type="ORF">BCV19_03135</name>
</gene>
<dbReference type="Pfam" id="PF00535">
    <property type="entry name" value="Glycos_transf_2"/>
    <property type="match status" value="1"/>
</dbReference>
<sequence>MKQISVIIPIYNGQEVLVNAVNSALAQEEVIEVICVNDGSTDGTVQLLESIIDKKLRIFNIKNSGASFARNFGAKKAKGKYLAFLDADDYFLQNRFCKQLPQMIKENKQLSISSILVTTMDNSFVYNFSKEKFSKLSRKNKARSIFSQLLTMNTPTIIVEREFFFSLGGFDTNLTLREDHKFLIEALRIGDIHIESSSPVVRRQYESSSTSSVSMDSLILGNERFHNSLSTLSYSESLLSSISLFHVCLRRFGLRKVIFYKPAWFKFVLLYPLYILLRLYFK</sequence>
<feature type="domain" description="Glycosyltransferase 2-like" evidence="2">
    <location>
        <begin position="5"/>
        <end position="162"/>
    </location>
</feature>
<dbReference type="GO" id="GO:0016758">
    <property type="term" value="F:hexosyltransferase activity"/>
    <property type="evidence" value="ECO:0007669"/>
    <property type="project" value="UniProtKB-ARBA"/>
</dbReference>
<dbReference type="InterPro" id="IPR029044">
    <property type="entry name" value="Nucleotide-diphossugar_trans"/>
</dbReference>
<evidence type="ECO:0000256" key="1">
    <source>
        <dbReference type="SAM" id="Phobius"/>
    </source>
</evidence>
<dbReference type="PANTHER" id="PTHR22916:SF3">
    <property type="entry name" value="UDP-GLCNAC:BETAGAL BETA-1,3-N-ACETYLGLUCOSAMINYLTRANSFERASE-LIKE PROTEIN 1"/>
    <property type="match status" value="1"/>
</dbReference>
<organism evidence="3 4">
    <name type="scientific">Vibrio splendidus</name>
    <dbReference type="NCBI Taxonomy" id="29497"/>
    <lineage>
        <taxon>Bacteria</taxon>
        <taxon>Pseudomonadati</taxon>
        <taxon>Pseudomonadota</taxon>
        <taxon>Gammaproteobacteria</taxon>
        <taxon>Vibrionales</taxon>
        <taxon>Vibrionaceae</taxon>
        <taxon>Vibrio</taxon>
    </lineage>
</organism>
<dbReference type="SUPFAM" id="SSF53448">
    <property type="entry name" value="Nucleotide-diphospho-sugar transferases"/>
    <property type="match status" value="1"/>
</dbReference>
<dbReference type="Gene3D" id="3.90.550.10">
    <property type="entry name" value="Spore Coat Polysaccharide Biosynthesis Protein SpsA, Chain A"/>
    <property type="match status" value="1"/>
</dbReference>
<dbReference type="AlphaFoldDB" id="A0A2N7CIS5"/>
<accession>A0A2N7CIS5</accession>